<feature type="signal peptide" evidence="1">
    <location>
        <begin position="1"/>
        <end position="20"/>
    </location>
</feature>
<accession>A0ABM8HSY5</accession>
<feature type="chain" id="PRO_5047399567" description="Lipoprotein" evidence="1">
    <location>
        <begin position="21"/>
        <end position="119"/>
    </location>
</feature>
<organism evidence="2 3">
    <name type="scientific">Desulfuromonas versatilis</name>
    <dbReference type="NCBI Taxonomy" id="2802975"/>
    <lineage>
        <taxon>Bacteria</taxon>
        <taxon>Pseudomonadati</taxon>
        <taxon>Thermodesulfobacteriota</taxon>
        <taxon>Desulfuromonadia</taxon>
        <taxon>Desulfuromonadales</taxon>
        <taxon>Desulfuromonadaceae</taxon>
        <taxon>Desulfuromonas</taxon>
    </lineage>
</organism>
<keyword evidence="1" id="KW-0732">Signal</keyword>
<evidence type="ECO:0000313" key="3">
    <source>
        <dbReference type="Proteomes" id="UP001319827"/>
    </source>
</evidence>
<dbReference type="EMBL" id="AP024355">
    <property type="protein sequence ID" value="BCR04117.1"/>
    <property type="molecule type" value="Genomic_DNA"/>
</dbReference>
<reference evidence="2 3" key="2">
    <citation type="journal article" date="2021" name="Int. J. Syst. Evol. Microbiol.">
        <title>Isolation and Polyphasic Characterization of Desulfuromonas versatilis sp. Nov., an Electrogenic Bacteria Capable of Versatile Metabolism Isolated from a Graphene Oxide-Reducing Enrichment Culture.</title>
        <authorList>
            <person name="Xie L."/>
            <person name="Yoshida N."/>
            <person name="Ishii S."/>
            <person name="Meng L."/>
        </authorList>
    </citation>
    <scope>NUCLEOTIDE SEQUENCE [LARGE SCALE GENOMIC DNA]</scope>
    <source>
        <strain evidence="2 3">NIT-T3</strain>
    </source>
</reference>
<reference evidence="2 3" key="1">
    <citation type="journal article" date="2016" name="C (Basel)">
        <title>Selective Growth of and Electricity Production by Marine Exoelectrogenic Bacteria in Self-Aggregated Hydrogel of Microbially Reduced Graphene Oxide.</title>
        <authorList>
            <person name="Yoshida N."/>
            <person name="Goto Y."/>
            <person name="Miyata Y."/>
        </authorList>
    </citation>
    <scope>NUCLEOTIDE SEQUENCE [LARGE SCALE GENOMIC DNA]</scope>
    <source>
        <strain evidence="2 3">NIT-T3</strain>
    </source>
</reference>
<dbReference type="Proteomes" id="UP001319827">
    <property type="component" value="Chromosome"/>
</dbReference>
<keyword evidence="3" id="KW-1185">Reference proteome</keyword>
<evidence type="ECO:0008006" key="4">
    <source>
        <dbReference type="Google" id="ProtNLM"/>
    </source>
</evidence>
<dbReference type="RefSeq" id="WP_221251539.1">
    <property type="nucleotide sequence ID" value="NZ_AP024355.1"/>
</dbReference>
<proteinExistence type="predicted"/>
<sequence>MNKVAGLAFAMLVALLLGCAAGGTRDKAPPTVDELAEKDLKALSDSELLAYYYDLDEQIRRREGSYGGTSIGFGVGSGGRGGGVGVGVTQHVGGGSVAEALRARRTEVRVELLRRGINP</sequence>
<protein>
    <recommendedName>
        <fullName evidence="4">Lipoprotein</fullName>
    </recommendedName>
</protein>
<name>A0ABM8HSY5_9BACT</name>
<evidence type="ECO:0000256" key="1">
    <source>
        <dbReference type="SAM" id="SignalP"/>
    </source>
</evidence>
<dbReference type="PROSITE" id="PS51257">
    <property type="entry name" value="PROKAR_LIPOPROTEIN"/>
    <property type="match status" value="1"/>
</dbReference>
<evidence type="ECO:0000313" key="2">
    <source>
        <dbReference type="EMBL" id="BCR04117.1"/>
    </source>
</evidence>
<gene>
    <name evidence="2" type="ORF">DESUT3_11860</name>
</gene>